<keyword evidence="1" id="KW-0472">Membrane</keyword>
<dbReference type="Proteomes" id="UP000025227">
    <property type="component" value="Unplaced"/>
</dbReference>
<keyword evidence="1" id="KW-0812">Transmembrane</keyword>
<name>A0A7I4YR55_HAECO</name>
<feature type="transmembrane region" description="Helical" evidence="1">
    <location>
        <begin position="135"/>
        <end position="157"/>
    </location>
</feature>
<feature type="transmembrane region" description="Helical" evidence="1">
    <location>
        <begin position="20"/>
        <end position="41"/>
    </location>
</feature>
<sequence>MVHYNCSSPSSPLIGSARILYVASCFATITVSIALQTVFALTCQKIKGWKSDFAFYLLQLMAIFGFLSYIGSLVFYIHGLIRFDSPGLSRVCIASIILFYFVFIAITLSPLASMEFCPAHFFFRYDRTTSLMNRLFNYMIGVVNVTAYTIMFATLFIKGSLTFRRNSEIRMTAQAALVSVCELAFFLFWEYGPSTALFWRRTLDTYTTLAYYDVLLLPYIIFNKTVKTEMKNLFRKQNSTTPIVVSLERRQRQSI</sequence>
<keyword evidence="1" id="KW-1133">Transmembrane helix</keyword>
<protein>
    <submittedName>
        <fullName evidence="3">Serpentine receptor class gamma</fullName>
    </submittedName>
</protein>
<feature type="transmembrane region" description="Helical" evidence="1">
    <location>
        <begin position="53"/>
        <end position="76"/>
    </location>
</feature>
<evidence type="ECO:0000256" key="1">
    <source>
        <dbReference type="SAM" id="Phobius"/>
    </source>
</evidence>
<dbReference type="AlphaFoldDB" id="A0A7I4YR55"/>
<feature type="transmembrane region" description="Helical" evidence="1">
    <location>
        <begin position="169"/>
        <end position="189"/>
    </location>
</feature>
<proteinExistence type="predicted"/>
<dbReference type="WBParaSite" id="HCON_00133740-00001">
    <property type="protein sequence ID" value="HCON_00133740-00001"/>
    <property type="gene ID" value="HCON_00133740"/>
</dbReference>
<organism evidence="2 3">
    <name type="scientific">Haemonchus contortus</name>
    <name type="common">Barber pole worm</name>
    <dbReference type="NCBI Taxonomy" id="6289"/>
    <lineage>
        <taxon>Eukaryota</taxon>
        <taxon>Metazoa</taxon>
        <taxon>Ecdysozoa</taxon>
        <taxon>Nematoda</taxon>
        <taxon>Chromadorea</taxon>
        <taxon>Rhabditida</taxon>
        <taxon>Rhabditina</taxon>
        <taxon>Rhabditomorpha</taxon>
        <taxon>Strongyloidea</taxon>
        <taxon>Trichostrongylidae</taxon>
        <taxon>Haemonchus</taxon>
    </lineage>
</organism>
<feature type="transmembrane region" description="Helical" evidence="1">
    <location>
        <begin position="88"/>
        <end position="108"/>
    </location>
</feature>
<evidence type="ECO:0000313" key="3">
    <source>
        <dbReference type="WBParaSite" id="HCON_00133740-00001"/>
    </source>
</evidence>
<accession>A0A7I4YR55</accession>
<keyword evidence="2" id="KW-1185">Reference proteome</keyword>
<dbReference type="OrthoDB" id="5827259at2759"/>
<reference evidence="3" key="1">
    <citation type="submission" date="2020-12" db="UniProtKB">
        <authorList>
            <consortium name="WormBaseParasite"/>
        </authorList>
    </citation>
    <scope>IDENTIFICATION</scope>
    <source>
        <strain evidence="3">MHco3</strain>
    </source>
</reference>
<feature type="transmembrane region" description="Helical" evidence="1">
    <location>
        <begin position="209"/>
        <end position="226"/>
    </location>
</feature>
<evidence type="ECO:0000313" key="2">
    <source>
        <dbReference type="Proteomes" id="UP000025227"/>
    </source>
</evidence>